<accession>A0ABS0SR73</accession>
<protein>
    <recommendedName>
        <fullName evidence="3">Lipoprotein</fullName>
    </recommendedName>
</protein>
<dbReference type="RefSeq" id="WP_198467544.1">
    <property type="nucleotide sequence ID" value="NZ_JAEFDC010000016.1"/>
</dbReference>
<evidence type="ECO:0000313" key="2">
    <source>
        <dbReference type="Proteomes" id="UP000641139"/>
    </source>
</evidence>
<organism evidence="1 2">
    <name type="scientific">Capnocytophaga periodontitidis</name>
    <dbReference type="NCBI Taxonomy" id="2795027"/>
    <lineage>
        <taxon>Bacteria</taxon>
        <taxon>Pseudomonadati</taxon>
        <taxon>Bacteroidota</taxon>
        <taxon>Flavobacteriia</taxon>
        <taxon>Flavobacteriales</taxon>
        <taxon>Flavobacteriaceae</taxon>
        <taxon>Capnocytophaga</taxon>
    </lineage>
</organism>
<dbReference type="PROSITE" id="PS51257">
    <property type="entry name" value="PROKAR_LIPOPROTEIN"/>
    <property type="match status" value="1"/>
</dbReference>
<evidence type="ECO:0008006" key="3">
    <source>
        <dbReference type="Google" id="ProtNLM"/>
    </source>
</evidence>
<reference evidence="1 2" key="1">
    <citation type="journal article" date="2021" name="Int. J. Syst. Evol. Microbiol.">
        <title>Capnocytophaga periodontitidis sp. nov., isolated from subgingival plaque of periodontitis patient.</title>
        <authorList>
            <person name="Zhang Y."/>
            <person name="Qiao D."/>
            <person name="Shi W."/>
            <person name="Wu D."/>
            <person name="Cai M."/>
        </authorList>
    </citation>
    <scope>NUCLEOTIDE SEQUENCE [LARGE SCALE GENOMIC DNA]</scope>
    <source>
        <strain evidence="1 2">051621</strain>
    </source>
</reference>
<dbReference type="EMBL" id="JAEFDC010000016">
    <property type="protein sequence ID" value="MBI1647987.1"/>
    <property type="molecule type" value="Genomic_DNA"/>
</dbReference>
<evidence type="ECO:0000313" key="1">
    <source>
        <dbReference type="EMBL" id="MBI1647987.1"/>
    </source>
</evidence>
<dbReference type="Proteomes" id="UP000641139">
    <property type="component" value="Unassembled WGS sequence"/>
</dbReference>
<gene>
    <name evidence="1" type="ORF">I7X30_13115</name>
</gene>
<comment type="caution">
    <text evidence="1">The sequence shown here is derived from an EMBL/GenBank/DDBJ whole genome shotgun (WGS) entry which is preliminary data.</text>
</comment>
<keyword evidence="2" id="KW-1185">Reference proteome</keyword>
<proteinExistence type="predicted"/>
<name>A0ABS0SR73_9FLAO</name>
<sequence>MKKILFLLTTLIFISCTKDKENTTVVGEEEEKKPITMNVVNEKYDTYKGRTLISRDPSSYTYENNKIVGILTYLFKTTVKYIGDNQIETDNLFNFNSVEQESRIKTLYSLSDGKIQYFVSENRTKYNDPKKPLYIYHDSITFEYKNDYLTKITKYSKIPYYTQGKYEKRLEQEVFWQNGNIVKIKSDRDETIYTYDDKPYITYGDVGYGTPLSELTFSKSLLLYGKIGKWNKNNVLTMNKTTKELWGYDFKSIKYNRELDKHNRVSKVLMQIEYMSKYEKNEYGDTAECAAVLDYE</sequence>